<keyword evidence="9" id="KW-1185">Reference proteome</keyword>
<evidence type="ECO:0000256" key="5">
    <source>
        <dbReference type="ARBA" id="ARBA00023136"/>
    </source>
</evidence>
<gene>
    <name evidence="8" type="ORF">CEP50_12360</name>
</gene>
<dbReference type="EMBL" id="PVSR01000020">
    <property type="protein sequence ID" value="PRW63082.1"/>
    <property type="molecule type" value="Genomic_DNA"/>
</dbReference>
<sequence length="408" mass="41721">MTAEGTSATPDTAVETQQHVGLKGWLTVLSVTVGIFSMVTAEQLPVGLLTAVSGSLHVTEGTAGLMVTLPGLVAAISAPVIPVAVGRLDRRILLIALMIIMGGSSLLSTLAPNFAVMLLGRVLVGITIGGFWAVAGSLAVRLVPEQYVPRATALIFGGVAAANVFGVPLGTLIGELAGWRTAFAALGTLALIVLVGLVSLLPKLPASEPVRLSKLAEQFRNHAVTAGVIATFLLVTGHFAAYTFVSPVLQSISGVSVGLISSLLLGYGLAGIVTNFVAGSSSGRNVRGTVLTISLALATVLALFPLLGGTVASGIVLLIMWGLAFGGVSVSLQTWMIKAAPHETEAASALWVAMFNLSISLGALFGGVVVDTTSLSNVLWLGAVLVVLTTLTVWSTRNSGMDRPAQAR</sequence>
<dbReference type="Gene3D" id="1.20.1250.20">
    <property type="entry name" value="MFS general substrate transporter like domains"/>
    <property type="match status" value="1"/>
</dbReference>
<feature type="transmembrane region" description="Helical" evidence="6">
    <location>
        <begin position="92"/>
        <end position="112"/>
    </location>
</feature>
<name>A0A2T0GVF3_ACTMO</name>
<organism evidence="8 9">
    <name type="scientific">Actinopolyspora mortivallis</name>
    <dbReference type="NCBI Taxonomy" id="33906"/>
    <lineage>
        <taxon>Bacteria</taxon>
        <taxon>Bacillati</taxon>
        <taxon>Actinomycetota</taxon>
        <taxon>Actinomycetes</taxon>
        <taxon>Actinopolysporales</taxon>
        <taxon>Actinopolysporaceae</taxon>
        <taxon>Actinopolyspora</taxon>
    </lineage>
</organism>
<feature type="transmembrane region" description="Helical" evidence="6">
    <location>
        <begin position="118"/>
        <end position="140"/>
    </location>
</feature>
<keyword evidence="5 6" id="KW-0472">Membrane</keyword>
<reference evidence="8 9" key="1">
    <citation type="submission" date="2018-03" db="EMBL/GenBank/DDBJ databases">
        <title>Actinopolyspora mortivallis from Sahara, screening for active biomolecules.</title>
        <authorList>
            <person name="Selama O."/>
            <person name="Wellington E.M.H."/>
            <person name="Hacene H."/>
        </authorList>
    </citation>
    <scope>NUCLEOTIDE SEQUENCE [LARGE SCALE GENOMIC DNA]</scope>
    <source>
        <strain evidence="8 9">M5A</strain>
    </source>
</reference>
<dbReference type="SUPFAM" id="SSF103473">
    <property type="entry name" value="MFS general substrate transporter"/>
    <property type="match status" value="1"/>
</dbReference>
<feature type="transmembrane region" description="Helical" evidence="6">
    <location>
        <begin position="223"/>
        <end position="245"/>
    </location>
</feature>
<feature type="transmembrane region" description="Helical" evidence="6">
    <location>
        <begin position="314"/>
        <end position="337"/>
    </location>
</feature>
<proteinExistence type="predicted"/>
<dbReference type="PANTHER" id="PTHR43124:SF3">
    <property type="entry name" value="CHLORAMPHENICOL EFFLUX PUMP RV0191"/>
    <property type="match status" value="1"/>
</dbReference>
<dbReference type="InterPro" id="IPR036259">
    <property type="entry name" value="MFS_trans_sf"/>
</dbReference>
<evidence type="ECO:0000256" key="1">
    <source>
        <dbReference type="ARBA" id="ARBA00004651"/>
    </source>
</evidence>
<dbReference type="GO" id="GO:0022857">
    <property type="term" value="F:transmembrane transporter activity"/>
    <property type="evidence" value="ECO:0007669"/>
    <property type="project" value="InterPro"/>
</dbReference>
<dbReference type="Pfam" id="PF07690">
    <property type="entry name" value="MFS_1"/>
    <property type="match status" value="1"/>
</dbReference>
<dbReference type="PROSITE" id="PS50850">
    <property type="entry name" value="MFS"/>
    <property type="match status" value="1"/>
</dbReference>
<keyword evidence="3 6" id="KW-0812">Transmembrane</keyword>
<evidence type="ECO:0000313" key="9">
    <source>
        <dbReference type="Proteomes" id="UP000239352"/>
    </source>
</evidence>
<evidence type="ECO:0000256" key="4">
    <source>
        <dbReference type="ARBA" id="ARBA00022989"/>
    </source>
</evidence>
<feature type="transmembrane region" description="Helical" evidence="6">
    <location>
        <begin position="152"/>
        <end position="173"/>
    </location>
</feature>
<evidence type="ECO:0000256" key="3">
    <source>
        <dbReference type="ARBA" id="ARBA00022692"/>
    </source>
</evidence>
<evidence type="ECO:0000256" key="6">
    <source>
        <dbReference type="SAM" id="Phobius"/>
    </source>
</evidence>
<dbReference type="CDD" id="cd17324">
    <property type="entry name" value="MFS_NepI_like"/>
    <property type="match status" value="1"/>
</dbReference>
<dbReference type="PANTHER" id="PTHR43124">
    <property type="entry name" value="PURINE EFFLUX PUMP PBUE"/>
    <property type="match status" value="1"/>
</dbReference>
<evidence type="ECO:0000313" key="8">
    <source>
        <dbReference type="EMBL" id="PRW63082.1"/>
    </source>
</evidence>
<dbReference type="Proteomes" id="UP000239352">
    <property type="component" value="Unassembled WGS sequence"/>
</dbReference>
<comment type="caution">
    <text evidence="8">The sequence shown here is derived from an EMBL/GenBank/DDBJ whole genome shotgun (WGS) entry which is preliminary data.</text>
</comment>
<evidence type="ECO:0000259" key="7">
    <source>
        <dbReference type="PROSITE" id="PS50850"/>
    </source>
</evidence>
<feature type="domain" description="Major facilitator superfamily (MFS) profile" evidence="7">
    <location>
        <begin position="27"/>
        <end position="401"/>
    </location>
</feature>
<dbReference type="FunCoup" id="A0A2T0GVF3">
    <property type="interactions" value="1"/>
</dbReference>
<dbReference type="GO" id="GO:0005886">
    <property type="term" value="C:plasma membrane"/>
    <property type="evidence" value="ECO:0007669"/>
    <property type="project" value="UniProtKB-SubCell"/>
</dbReference>
<dbReference type="InterPro" id="IPR011701">
    <property type="entry name" value="MFS"/>
</dbReference>
<feature type="transmembrane region" description="Helical" evidence="6">
    <location>
        <begin position="179"/>
        <end position="202"/>
    </location>
</feature>
<feature type="transmembrane region" description="Helical" evidence="6">
    <location>
        <begin position="24"/>
        <end position="41"/>
    </location>
</feature>
<feature type="transmembrane region" description="Helical" evidence="6">
    <location>
        <begin position="349"/>
        <end position="369"/>
    </location>
</feature>
<feature type="transmembrane region" description="Helical" evidence="6">
    <location>
        <begin position="290"/>
        <end position="308"/>
    </location>
</feature>
<comment type="subcellular location">
    <subcellularLocation>
        <location evidence="1">Cell membrane</location>
        <topology evidence="1">Multi-pass membrane protein</topology>
    </subcellularLocation>
</comment>
<dbReference type="AlphaFoldDB" id="A0A2T0GVF3"/>
<keyword evidence="2" id="KW-1003">Cell membrane</keyword>
<dbReference type="InterPro" id="IPR020846">
    <property type="entry name" value="MFS_dom"/>
</dbReference>
<keyword evidence="4 6" id="KW-1133">Transmembrane helix</keyword>
<dbReference type="STRING" id="1050202.GCA_000384035_01821"/>
<feature type="transmembrane region" description="Helical" evidence="6">
    <location>
        <begin position="375"/>
        <end position="394"/>
    </location>
</feature>
<accession>A0A2T0GVF3</accession>
<dbReference type="InParanoid" id="A0A2T0GVF3"/>
<evidence type="ECO:0000256" key="2">
    <source>
        <dbReference type="ARBA" id="ARBA00022475"/>
    </source>
</evidence>
<dbReference type="InterPro" id="IPR050189">
    <property type="entry name" value="MFS_Efflux_Transporters"/>
</dbReference>
<dbReference type="RefSeq" id="WP_106114094.1">
    <property type="nucleotide sequence ID" value="NZ_PVSR01000020.1"/>
</dbReference>
<protein>
    <submittedName>
        <fullName evidence="8">MFS transporter</fullName>
    </submittedName>
</protein>
<feature type="transmembrane region" description="Helical" evidence="6">
    <location>
        <begin position="257"/>
        <end position="278"/>
    </location>
</feature>
<feature type="transmembrane region" description="Helical" evidence="6">
    <location>
        <begin position="61"/>
        <end position="85"/>
    </location>
</feature>